<evidence type="ECO:0000256" key="3">
    <source>
        <dbReference type="ARBA" id="ARBA00022960"/>
    </source>
</evidence>
<dbReference type="InterPro" id="IPR042177">
    <property type="entry name" value="Cell/Rod_1"/>
</dbReference>
<comment type="similarity">
    <text evidence="1 5">Belongs to the MreC family.</text>
</comment>
<evidence type="ECO:0000256" key="4">
    <source>
        <dbReference type="ARBA" id="ARBA00032089"/>
    </source>
</evidence>
<feature type="coiled-coil region" evidence="6">
    <location>
        <begin position="83"/>
        <end position="125"/>
    </location>
</feature>
<feature type="transmembrane region" description="Helical" evidence="8">
    <location>
        <begin position="20"/>
        <end position="39"/>
    </location>
</feature>
<dbReference type="Proteomes" id="UP000286947">
    <property type="component" value="Unassembled WGS sequence"/>
</dbReference>
<dbReference type="NCBIfam" id="TIGR00219">
    <property type="entry name" value="mreC"/>
    <property type="match status" value="1"/>
</dbReference>
<evidence type="ECO:0000259" key="9">
    <source>
        <dbReference type="Pfam" id="PF04085"/>
    </source>
</evidence>
<dbReference type="GO" id="GO:0008360">
    <property type="term" value="P:regulation of cell shape"/>
    <property type="evidence" value="ECO:0007669"/>
    <property type="project" value="UniProtKB-KW"/>
</dbReference>
<dbReference type="AlphaFoldDB" id="A0A433S9Y7"/>
<proteinExistence type="inferred from homology"/>
<dbReference type="Gene3D" id="2.40.10.340">
    <property type="entry name" value="Rod shape-determining protein MreC, domain 1"/>
    <property type="match status" value="1"/>
</dbReference>
<dbReference type="InterPro" id="IPR042175">
    <property type="entry name" value="Cell/Rod_MreC_2"/>
</dbReference>
<evidence type="ECO:0000256" key="1">
    <source>
        <dbReference type="ARBA" id="ARBA00009369"/>
    </source>
</evidence>
<dbReference type="Gene3D" id="2.40.10.350">
    <property type="entry name" value="Rod shape-determining protein MreC, domain 2"/>
    <property type="match status" value="1"/>
</dbReference>
<keyword evidence="6" id="KW-0175">Coiled coil</keyword>
<evidence type="ECO:0000256" key="7">
    <source>
        <dbReference type="SAM" id="MobiDB-lite"/>
    </source>
</evidence>
<gene>
    <name evidence="10" type="primary">mreC</name>
    <name evidence="10" type="ORF">CUZ56_02831</name>
</gene>
<dbReference type="InterPro" id="IPR055342">
    <property type="entry name" value="MreC_beta-barrel_core"/>
</dbReference>
<protein>
    <recommendedName>
        <fullName evidence="2 5">Cell shape-determining protein MreC</fullName>
    </recommendedName>
    <alternativeName>
        <fullName evidence="4 5">Cell shape protein MreC</fullName>
    </alternativeName>
</protein>
<feature type="domain" description="Rod shape-determining protein MreC beta-barrel core" evidence="9">
    <location>
        <begin position="134"/>
        <end position="286"/>
    </location>
</feature>
<keyword evidence="8" id="KW-0472">Membrane</keyword>
<evidence type="ECO:0000256" key="6">
    <source>
        <dbReference type="SAM" id="Coils"/>
    </source>
</evidence>
<comment type="function">
    <text evidence="5">Involved in formation and maintenance of cell shape.</text>
</comment>
<dbReference type="InterPro" id="IPR007221">
    <property type="entry name" value="MreC"/>
</dbReference>
<feature type="region of interest" description="Disordered" evidence="7">
    <location>
        <begin position="297"/>
        <end position="323"/>
    </location>
</feature>
<keyword evidence="11" id="KW-1185">Reference proteome</keyword>
<dbReference type="OrthoDB" id="9808025at2"/>
<dbReference type="GO" id="GO:0005886">
    <property type="term" value="C:plasma membrane"/>
    <property type="evidence" value="ECO:0007669"/>
    <property type="project" value="TreeGrafter"/>
</dbReference>
<evidence type="ECO:0000256" key="8">
    <source>
        <dbReference type="SAM" id="Phobius"/>
    </source>
</evidence>
<dbReference type="RefSeq" id="WP_126980993.1">
    <property type="nucleotide sequence ID" value="NZ_PQSP01000011.1"/>
</dbReference>
<keyword evidence="8" id="KW-1133">Transmembrane helix</keyword>
<keyword evidence="3 5" id="KW-0133">Cell shape</keyword>
<feature type="compositionally biased region" description="Polar residues" evidence="7">
    <location>
        <begin position="298"/>
        <end position="323"/>
    </location>
</feature>
<evidence type="ECO:0000313" key="11">
    <source>
        <dbReference type="Proteomes" id="UP000286947"/>
    </source>
</evidence>
<dbReference type="EMBL" id="PQSP01000011">
    <property type="protein sequence ID" value="RUS65532.1"/>
    <property type="molecule type" value="Genomic_DNA"/>
</dbReference>
<accession>A0A433S9Y7</accession>
<evidence type="ECO:0000313" key="10">
    <source>
        <dbReference type="EMBL" id="RUS65532.1"/>
    </source>
</evidence>
<sequence>MPPRSSLDRTTALSLFKEEPSILLRTVVFCLLAVCLMVADTRFQLMPVIRQGVSVVIGPLEWAARQPVNWWSAAHGYFSGLEQARTEEEAARIRLQLQSLRAAQVENLTLENERLRALLELREQAEITGRAAEVLYEAPDPYAQKLIVDRGLVQGIKVGSPVLDDQGVIGQVTRVLPLTSEVTLLTNEGFTIAVTNARTGVFGLAYGDPSMITNAGTGSLELRFMPLNADVQPGDLLITSGIDGIYPVGLPVARVTQVEHNPGNSFAQVWCEPQARIHNTRYVMIVLPASQLIEESEQLGSTESAAQSTEAQGRTTVGESHDR</sequence>
<dbReference type="PIRSF" id="PIRSF038471">
    <property type="entry name" value="MreC"/>
    <property type="match status" value="1"/>
</dbReference>
<evidence type="ECO:0000256" key="5">
    <source>
        <dbReference type="PIRNR" id="PIRNR038471"/>
    </source>
</evidence>
<dbReference type="Pfam" id="PF04085">
    <property type="entry name" value="MreC"/>
    <property type="match status" value="1"/>
</dbReference>
<dbReference type="PANTHER" id="PTHR34138">
    <property type="entry name" value="CELL SHAPE-DETERMINING PROTEIN MREC"/>
    <property type="match status" value="1"/>
</dbReference>
<keyword evidence="8" id="KW-0812">Transmembrane</keyword>
<evidence type="ECO:0000256" key="2">
    <source>
        <dbReference type="ARBA" id="ARBA00013855"/>
    </source>
</evidence>
<comment type="caution">
    <text evidence="10">The sequence shown here is derived from an EMBL/GenBank/DDBJ whole genome shotgun (WGS) entry which is preliminary data.</text>
</comment>
<name>A0A433S9Y7_9BURK</name>
<dbReference type="PANTHER" id="PTHR34138:SF1">
    <property type="entry name" value="CELL SHAPE-DETERMINING PROTEIN MREC"/>
    <property type="match status" value="1"/>
</dbReference>
<organism evidence="10 11">
    <name type="scientific">Saezia sanguinis</name>
    <dbReference type="NCBI Taxonomy" id="1965230"/>
    <lineage>
        <taxon>Bacteria</taxon>
        <taxon>Pseudomonadati</taxon>
        <taxon>Pseudomonadota</taxon>
        <taxon>Betaproteobacteria</taxon>
        <taxon>Burkholderiales</taxon>
        <taxon>Saeziaceae</taxon>
        <taxon>Saezia</taxon>
    </lineage>
</organism>
<reference evidence="10 11" key="1">
    <citation type="submission" date="2018-01" db="EMBL/GenBank/DDBJ databases">
        <title>Saezia sanguinis gen. nov., sp. nov., in the order Burkholderiales isolated from human blood.</title>
        <authorList>
            <person name="Medina-Pascual M.J."/>
            <person name="Valdezate S."/>
            <person name="Monzon S."/>
            <person name="Cuesta I."/>
            <person name="Carrasco G."/>
            <person name="Villalon P."/>
            <person name="Saez-Nieto J.A."/>
        </authorList>
    </citation>
    <scope>NUCLEOTIDE SEQUENCE [LARGE SCALE GENOMIC DNA]</scope>
    <source>
        <strain evidence="10 11">CNM695-12</strain>
    </source>
</reference>